<evidence type="ECO:0000313" key="2">
    <source>
        <dbReference type="Proteomes" id="UP001139068"/>
    </source>
</evidence>
<dbReference type="InterPro" id="IPR029033">
    <property type="entry name" value="His_PPase_superfam"/>
</dbReference>
<dbReference type="Pfam" id="PF00300">
    <property type="entry name" value="His_Phos_1"/>
    <property type="match status" value="1"/>
</dbReference>
<keyword evidence="2" id="KW-1185">Reference proteome</keyword>
<evidence type="ECO:0000313" key="1">
    <source>
        <dbReference type="EMBL" id="MCI4675806.1"/>
    </source>
</evidence>
<name>A0ABS9YX43_9MYCO</name>
<proteinExistence type="predicted"/>
<dbReference type="SUPFAM" id="SSF53254">
    <property type="entry name" value="Phosphoglycerate mutase-like"/>
    <property type="match status" value="1"/>
</dbReference>
<dbReference type="PANTHER" id="PTHR48100:SF1">
    <property type="entry name" value="HISTIDINE PHOSPHATASE FAMILY PROTEIN-RELATED"/>
    <property type="match status" value="1"/>
</dbReference>
<dbReference type="InterPro" id="IPR013078">
    <property type="entry name" value="His_Pase_superF_clade-1"/>
</dbReference>
<dbReference type="RefSeq" id="WP_372489513.1">
    <property type="nucleotide sequence ID" value="NZ_JAIVFL010000001.1"/>
</dbReference>
<sequence>MRLTLRGVRQAHTAADELSRHNPVLLLSSDLKRACQTARIIAARLALPFDHTPLLRERHWGVYEGRPASEGHQAESAISPNEAVPQGESRNEVAERLHRLLPLLAPAQGPIVLVTHGDVIREGIRLWADGPDEYPLGNGCIIKMSGQQAAPQPSWTLSRNSE</sequence>
<reference evidence="1" key="1">
    <citation type="journal article" date="2022" name="ISME J.">
        <title>Identification of active gaseous-alkane degraders at natural gas seeps.</title>
        <authorList>
            <person name="Farhan Ul Haque M."/>
            <person name="Hernandez M."/>
            <person name="Crombie A.T."/>
            <person name="Murrell J.C."/>
        </authorList>
    </citation>
    <scope>NUCLEOTIDE SEQUENCE</scope>
    <source>
        <strain evidence="1">ANDR5</strain>
    </source>
</reference>
<dbReference type="Proteomes" id="UP001139068">
    <property type="component" value="Unassembled WGS sequence"/>
</dbReference>
<dbReference type="PANTHER" id="PTHR48100">
    <property type="entry name" value="BROAD-SPECIFICITY PHOSPHATASE YOR283W-RELATED"/>
    <property type="match status" value="1"/>
</dbReference>
<dbReference type="CDD" id="cd07067">
    <property type="entry name" value="HP_PGM_like"/>
    <property type="match status" value="1"/>
</dbReference>
<organism evidence="1 2">
    <name type="scientific">Candidatus Mycolicibacterium alkanivorans</name>
    <dbReference type="NCBI Taxonomy" id="2954114"/>
    <lineage>
        <taxon>Bacteria</taxon>
        <taxon>Bacillati</taxon>
        <taxon>Actinomycetota</taxon>
        <taxon>Actinomycetes</taxon>
        <taxon>Mycobacteriales</taxon>
        <taxon>Mycobacteriaceae</taxon>
        <taxon>Mycolicibacterium</taxon>
    </lineage>
</organism>
<comment type="caution">
    <text evidence="1">The sequence shown here is derived from an EMBL/GenBank/DDBJ whole genome shotgun (WGS) entry which is preliminary data.</text>
</comment>
<dbReference type="InterPro" id="IPR050275">
    <property type="entry name" value="PGM_Phosphatase"/>
</dbReference>
<accession>A0ABS9YX43</accession>
<gene>
    <name evidence="1" type="ORF">K9U37_13325</name>
</gene>
<dbReference type="Gene3D" id="3.40.50.1240">
    <property type="entry name" value="Phosphoglycerate mutase-like"/>
    <property type="match status" value="1"/>
</dbReference>
<dbReference type="EMBL" id="JAIVFL010000001">
    <property type="protein sequence ID" value="MCI4675806.1"/>
    <property type="molecule type" value="Genomic_DNA"/>
</dbReference>
<protein>
    <submittedName>
        <fullName evidence="1">Histidine phosphatase family protein</fullName>
    </submittedName>
</protein>